<evidence type="ECO:0000256" key="1">
    <source>
        <dbReference type="ARBA" id="ARBA00022485"/>
    </source>
</evidence>
<evidence type="ECO:0000259" key="5">
    <source>
        <dbReference type="PROSITE" id="PS50902"/>
    </source>
</evidence>
<accession>A0A1H8XCW5</accession>
<dbReference type="NCBIfam" id="NF038196">
    <property type="entry name" value="ferrodoxin_EFR1"/>
    <property type="match status" value="1"/>
</dbReference>
<evidence type="ECO:0000256" key="3">
    <source>
        <dbReference type="ARBA" id="ARBA00023004"/>
    </source>
</evidence>
<dbReference type="PROSITE" id="PS00198">
    <property type="entry name" value="4FE4S_FER_1"/>
    <property type="match status" value="2"/>
</dbReference>
<dbReference type="InterPro" id="IPR017900">
    <property type="entry name" value="4Fe4S_Fe_S_CS"/>
</dbReference>
<dbReference type="Gene3D" id="3.30.70.20">
    <property type="match status" value="1"/>
</dbReference>
<dbReference type="OrthoDB" id="9813995at2"/>
<reference evidence="7 8" key="1">
    <citation type="submission" date="2016-10" db="EMBL/GenBank/DDBJ databases">
        <authorList>
            <person name="de Groot N.N."/>
        </authorList>
    </citation>
    <scope>NUCLEOTIDE SEQUENCE [LARGE SCALE GENOMIC DNA]</scope>
    <source>
        <strain evidence="7 8">DSM 13305</strain>
    </source>
</reference>
<dbReference type="PROSITE" id="PS51379">
    <property type="entry name" value="4FE4S_FER_2"/>
    <property type="match status" value="1"/>
</dbReference>
<dbReference type="RefSeq" id="WP_091749742.1">
    <property type="nucleotide sequence ID" value="NZ_FODY01000022.1"/>
</dbReference>
<dbReference type="InterPro" id="IPR029039">
    <property type="entry name" value="Flavoprotein-like_sf"/>
</dbReference>
<dbReference type="Pfam" id="PF00037">
    <property type="entry name" value="Fer4"/>
    <property type="match status" value="1"/>
</dbReference>
<dbReference type="InterPro" id="IPR050572">
    <property type="entry name" value="Fe-S_Ferredoxin"/>
</dbReference>
<evidence type="ECO:0000259" key="6">
    <source>
        <dbReference type="PROSITE" id="PS51379"/>
    </source>
</evidence>
<dbReference type="SUPFAM" id="SSF52218">
    <property type="entry name" value="Flavoproteins"/>
    <property type="match status" value="1"/>
</dbReference>
<organism evidence="7 8">
    <name type="scientific">Propionispora vibrioides</name>
    <dbReference type="NCBI Taxonomy" id="112903"/>
    <lineage>
        <taxon>Bacteria</taxon>
        <taxon>Bacillati</taxon>
        <taxon>Bacillota</taxon>
        <taxon>Negativicutes</taxon>
        <taxon>Selenomonadales</taxon>
        <taxon>Sporomusaceae</taxon>
        <taxon>Propionispora</taxon>
    </lineage>
</organism>
<dbReference type="SUPFAM" id="SSF54862">
    <property type="entry name" value="4Fe-4S ferredoxins"/>
    <property type="match status" value="1"/>
</dbReference>
<evidence type="ECO:0000256" key="2">
    <source>
        <dbReference type="ARBA" id="ARBA00022723"/>
    </source>
</evidence>
<keyword evidence="1" id="KW-0004">4Fe-4S</keyword>
<evidence type="ECO:0000313" key="8">
    <source>
        <dbReference type="Proteomes" id="UP000198847"/>
    </source>
</evidence>
<proteinExistence type="predicted"/>
<dbReference type="InterPro" id="IPR026816">
    <property type="entry name" value="Flavodoxin_dom"/>
</dbReference>
<gene>
    <name evidence="7" type="ORF">SAMN04490178_12270</name>
</gene>
<dbReference type="PANTHER" id="PTHR43687">
    <property type="entry name" value="ADENYLYLSULFATE REDUCTASE, BETA SUBUNIT"/>
    <property type="match status" value="1"/>
</dbReference>
<evidence type="ECO:0000313" key="7">
    <source>
        <dbReference type="EMBL" id="SEP37854.1"/>
    </source>
</evidence>
<dbReference type="STRING" id="112903.SAMN04490178_12270"/>
<feature type="domain" description="Flavodoxin-like" evidence="5">
    <location>
        <begin position="4"/>
        <end position="146"/>
    </location>
</feature>
<evidence type="ECO:0000256" key="4">
    <source>
        <dbReference type="ARBA" id="ARBA00023014"/>
    </source>
</evidence>
<dbReference type="GO" id="GO:0010181">
    <property type="term" value="F:FMN binding"/>
    <property type="evidence" value="ECO:0007669"/>
    <property type="project" value="InterPro"/>
</dbReference>
<dbReference type="InterPro" id="IPR047964">
    <property type="entry name" value="EFR1-like"/>
</dbReference>
<name>A0A1H8XCW5_9FIRM</name>
<dbReference type="GO" id="GO:0051539">
    <property type="term" value="F:4 iron, 4 sulfur cluster binding"/>
    <property type="evidence" value="ECO:0007669"/>
    <property type="project" value="UniProtKB-KW"/>
</dbReference>
<dbReference type="Gene3D" id="3.40.50.360">
    <property type="match status" value="1"/>
</dbReference>
<dbReference type="AlphaFoldDB" id="A0A1H8XCW5"/>
<dbReference type="EMBL" id="FODY01000022">
    <property type="protein sequence ID" value="SEP37854.1"/>
    <property type="molecule type" value="Genomic_DNA"/>
</dbReference>
<keyword evidence="4" id="KW-0411">Iron-sulfur</keyword>
<feature type="domain" description="4Fe-4S ferredoxin-type" evidence="6">
    <location>
        <begin position="184"/>
        <end position="214"/>
    </location>
</feature>
<dbReference type="InterPro" id="IPR008254">
    <property type="entry name" value="Flavodoxin/NO_synth"/>
</dbReference>
<dbReference type="Proteomes" id="UP000198847">
    <property type="component" value="Unassembled WGS sequence"/>
</dbReference>
<dbReference type="PANTHER" id="PTHR43687:SF1">
    <property type="entry name" value="FERREDOXIN III"/>
    <property type="match status" value="1"/>
</dbReference>
<dbReference type="Pfam" id="PF12724">
    <property type="entry name" value="Flavodoxin_5"/>
    <property type="match status" value="1"/>
</dbReference>
<dbReference type="GO" id="GO:0046872">
    <property type="term" value="F:metal ion binding"/>
    <property type="evidence" value="ECO:0007669"/>
    <property type="project" value="UniProtKB-KW"/>
</dbReference>
<dbReference type="PROSITE" id="PS50902">
    <property type="entry name" value="FLAVODOXIN_LIKE"/>
    <property type="match status" value="1"/>
</dbReference>
<protein>
    <submittedName>
        <fullName evidence="7">Flavodoxin</fullName>
    </submittedName>
</protein>
<dbReference type="GO" id="GO:0016651">
    <property type="term" value="F:oxidoreductase activity, acting on NAD(P)H"/>
    <property type="evidence" value="ECO:0007669"/>
    <property type="project" value="UniProtKB-ARBA"/>
</dbReference>
<keyword evidence="2" id="KW-0479">Metal-binding</keyword>
<keyword evidence="3" id="KW-0408">Iron</keyword>
<sequence>MPKTIIYYFSATGNSKHVANVLAANIEDCRLCPIPRTIQEESIFIDADVVGLVIPTHYFGVPPLVAAFIRKLRFASKVNYVFAIVTSGSSQYLNSSLKQLKKLFSAQKQELHAGYHVQMISSYIPLSDIPSPEKRQQILAAADKKVERIIHSITARNRHYDSEGIYAPLQRINQYWQKHLLPNTYTKFSCKESCTGCGTCAKVCPVKNITLTGQRPQWLHNCQECLACLHLCPAKSIEFGKRTAARQRYRHPQVTVKELSNDRLP</sequence>
<dbReference type="InterPro" id="IPR017896">
    <property type="entry name" value="4Fe4S_Fe-S-bd"/>
</dbReference>
<keyword evidence="8" id="KW-1185">Reference proteome</keyword>